<sequence length="189" mass="21032">MSYDWVPKSKPDANDSYSATGYISYGSPASLRIAKDDRLTNKSSLSPVPSLLSLRIVETPPEIRMRYKDAAKFLIWPSHQFNPSQQTGSQVDRWGLSGSKIQKSSTFIGTPNPAFRTPAMAANLSRQSFRLGSFRITPRRALPVTPTSAPTKPTMESKELKYKRRTTSTSVAEFASPLADPFLALYIPW</sequence>
<organism evidence="1 2">
    <name type="scientific">Trichuris muris</name>
    <name type="common">Mouse whipworm</name>
    <dbReference type="NCBI Taxonomy" id="70415"/>
    <lineage>
        <taxon>Eukaryota</taxon>
        <taxon>Metazoa</taxon>
        <taxon>Ecdysozoa</taxon>
        <taxon>Nematoda</taxon>
        <taxon>Enoplea</taxon>
        <taxon>Dorylaimia</taxon>
        <taxon>Trichinellida</taxon>
        <taxon>Trichuridae</taxon>
        <taxon>Trichuris</taxon>
    </lineage>
</organism>
<evidence type="ECO:0000313" key="1">
    <source>
        <dbReference type="Proteomes" id="UP000046395"/>
    </source>
</evidence>
<evidence type="ECO:0000313" key="2">
    <source>
        <dbReference type="WBParaSite" id="TMUE_1000003940.1"/>
    </source>
</evidence>
<dbReference type="Proteomes" id="UP000046395">
    <property type="component" value="Unassembled WGS sequence"/>
</dbReference>
<dbReference type="STRING" id="70415.A0A5S6QA23"/>
<proteinExistence type="predicted"/>
<keyword evidence="1" id="KW-1185">Reference proteome</keyword>
<protein>
    <submittedName>
        <fullName evidence="2">Uncharacterized protein</fullName>
    </submittedName>
</protein>
<accession>A0A5S6QA23</accession>
<name>A0A5S6QA23_TRIMR</name>
<dbReference type="WBParaSite" id="TMUE_1000003940.1">
    <property type="protein sequence ID" value="TMUE_1000003940.1"/>
    <property type="gene ID" value="WBGene00286781"/>
</dbReference>
<reference evidence="2" key="1">
    <citation type="submission" date="2019-12" db="UniProtKB">
        <authorList>
            <consortium name="WormBaseParasite"/>
        </authorList>
    </citation>
    <scope>IDENTIFICATION</scope>
</reference>
<dbReference type="AlphaFoldDB" id="A0A5S6QA23"/>